<feature type="signal peptide" evidence="5">
    <location>
        <begin position="1"/>
        <end position="19"/>
    </location>
</feature>
<dbReference type="GO" id="GO:0015627">
    <property type="term" value="C:type II protein secretion system complex"/>
    <property type="evidence" value="ECO:0007669"/>
    <property type="project" value="TreeGrafter"/>
</dbReference>
<dbReference type="InterPro" id="IPR011514">
    <property type="entry name" value="Secretin_N_2"/>
</dbReference>
<dbReference type="GO" id="GO:0009306">
    <property type="term" value="P:protein secretion"/>
    <property type="evidence" value="ECO:0007669"/>
    <property type="project" value="InterPro"/>
</dbReference>
<keyword evidence="3" id="KW-0472">Membrane</keyword>
<reference evidence="8" key="1">
    <citation type="journal article" date="2014" name="Int. J. Syst. Evol. Microbiol.">
        <title>Complete genome sequence of Corynebacterium casei LMG S-19264T (=DSM 44701T), isolated from a smear-ripened cheese.</title>
        <authorList>
            <consortium name="US DOE Joint Genome Institute (JGI-PGF)"/>
            <person name="Walter F."/>
            <person name="Albersmeier A."/>
            <person name="Kalinowski J."/>
            <person name="Ruckert C."/>
        </authorList>
    </citation>
    <scope>NUCLEOTIDE SEQUENCE</scope>
    <source>
        <strain evidence="8">KCTC 32182</strain>
    </source>
</reference>
<keyword evidence="9" id="KW-1185">Reference proteome</keyword>
<accession>A0A918UB48</accession>
<dbReference type="InterPro" id="IPR050810">
    <property type="entry name" value="Bact_Secretion_Sys_Channel"/>
</dbReference>
<protein>
    <submittedName>
        <fullName evidence="8">Type IVB pilus formation outer membrane protein, R64 PilN family</fullName>
    </submittedName>
</protein>
<comment type="subcellular location">
    <subcellularLocation>
        <location evidence="1">Membrane</location>
    </subcellularLocation>
</comment>
<name>A0A918UB48_9NEIS</name>
<dbReference type="InterPro" id="IPR004846">
    <property type="entry name" value="T2SS/T3SS_dom"/>
</dbReference>
<feature type="domain" description="Secretin N-terminal" evidence="7">
    <location>
        <begin position="185"/>
        <end position="283"/>
    </location>
</feature>
<dbReference type="GO" id="GO:0009297">
    <property type="term" value="P:pilus assembly"/>
    <property type="evidence" value="ECO:0007669"/>
    <property type="project" value="InterPro"/>
</dbReference>
<organism evidence="8 9">
    <name type="scientific">Paludibacterium paludis</name>
    <dbReference type="NCBI Taxonomy" id="1225769"/>
    <lineage>
        <taxon>Bacteria</taxon>
        <taxon>Pseudomonadati</taxon>
        <taxon>Pseudomonadota</taxon>
        <taxon>Betaproteobacteria</taxon>
        <taxon>Neisseriales</taxon>
        <taxon>Chromobacteriaceae</taxon>
        <taxon>Paludibacterium</taxon>
    </lineage>
</organism>
<dbReference type="PROSITE" id="PS51257">
    <property type="entry name" value="PROKAR_LIPOPROTEIN"/>
    <property type="match status" value="1"/>
</dbReference>
<keyword evidence="2 5" id="KW-0732">Signal</keyword>
<feature type="region of interest" description="Disordered" evidence="4">
    <location>
        <begin position="204"/>
        <end position="256"/>
    </location>
</feature>
<feature type="compositionally biased region" description="Low complexity" evidence="4">
    <location>
        <begin position="221"/>
        <end position="254"/>
    </location>
</feature>
<evidence type="ECO:0000313" key="8">
    <source>
        <dbReference type="EMBL" id="GGY20808.1"/>
    </source>
</evidence>
<comment type="caution">
    <text evidence="8">The sequence shown here is derived from an EMBL/GenBank/DDBJ whole genome shotgun (WGS) entry which is preliminary data.</text>
</comment>
<dbReference type="RefSeq" id="WP_189534915.1">
    <property type="nucleotide sequence ID" value="NZ_BMYX01000015.1"/>
</dbReference>
<proteinExistence type="predicted"/>
<reference evidence="8" key="2">
    <citation type="submission" date="2020-09" db="EMBL/GenBank/DDBJ databases">
        <authorList>
            <person name="Sun Q."/>
            <person name="Kim S."/>
        </authorList>
    </citation>
    <scope>NUCLEOTIDE SEQUENCE</scope>
    <source>
        <strain evidence="8">KCTC 32182</strain>
    </source>
</reference>
<dbReference type="Proteomes" id="UP000645257">
    <property type="component" value="Unassembled WGS sequence"/>
</dbReference>
<dbReference type="EMBL" id="BMYX01000015">
    <property type="protein sequence ID" value="GGY20808.1"/>
    <property type="molecule type" value="Genomic_DNA"/>
</dbReference>
<evidence type="ECO:0000256" key="5">
    <source>
        <dbReference type="SAM" id="SignalP"/>
    </source>
</evidence>
<dbReference type="PANTHER" id="PTHR30332:SF24">
    <property type="entry name" value="SECRETIN GSPD-RELATED"/>
    <property type="match status" value="1"/>
</dbReference>
<evidence type="ECO:0000256" key="2">
    <source>
        <dbReference type="ARBA" id="ARBA00022729"/>
    </source>
</evidence>
<evidence type="ECO:0000259" key="7">
    <source>
        <dbReference type="Pfam" id="PF07655"/>
    </source>
</evidence>
<sequence length="571" mass="59364">MKYSLAGASLIAAVLSGCAAPGLQQRIDQNTRTAEGLMQGQASKVDASTLLGGMVSVKNGLFLDDHQSTRRPARIPALENRVEFNRSFSSLQSVADRVTQLTGIAVRLAPEVENSADAAPALPMVATISAGSALPAPNGAMPAGDGGYSINFSGPLSQFLDDVAAHYHAAWDYDGRQISFYKLKTRAFDISALPFQDSVSLNMDLTPATTDTDGSTGGTGSSSTSSGSSGSSNSSSSSSTSGSSGTTDSTTGSTAKMDINKELMDTVKLMLSPSGKASLSPSTSELTVTDTPEALDRVGKLITALNNKLTRQAMFNVRVYSVETDREDDLSVNLGALLKGRGLNVKLGGGGYSIGSTIAPPALTFSSGSASDNTAVFNALSTEGKTTLVTSATVVAMNNKPVPISVSHLIPYVSSVSSQISQGDNNTVILPQIQTAYANSGLTMQLMPSISNHRDLLLHLALNMSRVESIKSFDAKAVSTDTDNGKDKKNAGDGTANLGTTVSIPELTQRQLLQEVRLHSGETLLLTGLDQQTDNTSQNGVGTPGFPLPGGGHQYGTMRDVLVISITPVVM</sequence>
<dbReference type="PANTHER" id="PTHR30332">
    <property type="entry name" value="PROBABLE GENERAL SECRETION PATHWAY PROTEIN D"/>
    <property type="match status" value="1"/>
</dbReference>
<evidence type="ECO:0000256" key="4">
    <source>
        <dbReference type="SAM" id="MobiDB-lite"/>
    </source>
</evidence>
<evidence type="ECO:0000256" key="1">
    <source>
        <dbReference type="ARBA" id="ARBA00004370"/>
    </source>
</evidence>
<evidence type="ECO:0000256" key="3">
    <source>
        <dbReference type="ARBA" id="ARBA00023136"/>
    </source>
</evidence>
<dbReference type="GO" id="GO:0019867">
    <property type="term" value="C:outer membrane"/>
    <property type="evidence" value="ECO:0007669"/>
    <property type="project" value="InterPro"/>
</dbReference>
<evidence type="ECO:0000313" key="9">
    <source>
        <dbReference type="Proteomes" id="UP000645257"/>
    </source>
</evidence>
<evidence type="ECO:0000259" key="6">
    <source>
        <dbReference type="Pfam" id="PF00263"/>
    </source>
</evidence>
<feature type="region of interest" description="Disordered" evidence="4">
    <location>
        <begin position="477"/>
        <end position="499"/>
    </location>
</feature>
<feature type="chain" id="PRO_5037657012" evidence="5">
    <location>
        <begin position="20"/>
        <end position="571"/>
    </location>
</feature>
<gene>
    <name evidence="8" type="ORF">GCM10011289_25550</name>
</gene>
<dbReference type="Pfam" id="PF07655">
    <property type="entry name" value="Secretin_N_2"/>
    <property type="match status" value="1"/>
</dbReference>
<dbReference type="AlphaFoldDB" id="A0A918UB48"/>
<dbReference type="Pfam" id="PF00263">
    <property type="entry name" value="Secretin"/>
    <property type="match status" value="1"/>
</dbReference>
<feature type="domain" description="Type II/III secretion system secretin-like" evidence="6">
    <location>
        <begin position="379"/>
        <end position="541"/>
    </location>
</feature>